<dbReference type="PANTHER" id="PTHR11375">
    <property type="entry name" value="ACIDIC LEUCINE-RICH NUCLEAR PHOSPHOPROTEIN 32"/>
    <property type="match status" value="1"/>
</dbReference>
<dbReference type="GeneTree" id="ENSGT00950000182907"/>
<evidence type="ECO:0000256" key="4">
    <source>
        <dbReference type="RuleBase" id="RU369103"/>
    </source>
</evidence>
<keyword evidence="4" id="KW-0539">Nucleus</keyword>
<evidence type="ECO:0000256" key="1">
    <source>
        <dbReference type="ARBA" id="ARBA00022614"/>
    </source>
</evidence>
<dbReference type="InterPro" id="IPR032675">
    <property type="entry name" value="LRR_dom_sf"/>
</dbReference>
<dbReference type="OMA" id="CRSTNIA"/>
<comment type="function">
    <text evidence="4">Multifunctional protein that is involved in the regulation of many processes.</text>
</comment>
<evidence type="ECO:0000313" key="5">
    <source>
        <dbReference type="Ensembl" id="ENSPMAP00000007790.1"/>
    </source>
</evidence>
<keyword evidence="1 4" id="KW-0433">Leucine-rich repeat</keyword>
<dbReference type="SUPFAM" id="SSF52058">
    <property type="entry name" value="L domain-like"/>
    <property type="match status" value="1"/>
</dbReference>
<dbReference type="HOGENOM" id="CLU_063314_3_1_1"/>
<name>S4RRF4_PETMA</name>
<dbReference type="PANTHER" id="PTHR11375:SF0">
    <property type="entry name" value="ACIDIC LEUCINE-RICH NUCLEAR PHOSPHOPROTEIN 32 FAMILY MEMBER A"/>
    <property type="match status" value="1"/>
</dbReference>
<dbReference type="GO" id="GO:0005634">
    <property type="term" value="C:nucleus"/>
    <property type="evidence" value="ECO:0007669"/>
    <property type="project" value="UniProtKB-SubCell"/>
</dbReference>
<sequence>MLPSLAVHLALGSKPHNVIELVLDNCRSNDGKIEGLTDAFSALEYLSMISVGLTSLANLPKLPKLKKLELSDNRISGGLEVLAEKAPKLTSLHLSGNKIKDLGTLEPLLKLRQHFKAL</sequence>
<comment type="subcellular location">
    <subcellularLocation>
        <location evidence="4">Nucleus</location>
    </subcellularLocation>
</comment>
<proteinExistence type="inferred from homology"/>
<dbReference type="GO" id="GO:0042393">
    <property type="term" value="F:histone binding"/>
    <property type="evidence" value="ECO:0007669"/>
    <property type="project" value="TreeGrafter"/>
</dbReference>
<dbReference type="AlphaFoldDB" id="S4RRF4"/>
<protein>
    <recommendedName>
        <fullName evidence="4">Acidic leucine-rich nuclear phosphoprotein 32 family member</fullName>
    </recommendedName>
</protein>
<comment type="similarity">
    <text evidence="3 4">Belongs to the ANP32 family.</text>
</comment>
<keyword evidence="2" id="KW-0677">Repeat</keyword>
<dbReference type="InterPro" id="IPR001611">
    <property type="entry name" value="Leu-rich_rpt"/>
</dbReference>
<dbReference type="STRING" id="7757.ENSPMAP00000007790"/>
<organism evidence="5">
    <name type="scientific">Petromyzon marinus</name>
    <name type="common">Sea lamprey</name>
    <dbReference type="NCBI Taxonomy" id="7757"/>
    <lineage>
        <taxon>Eukaryota</taxon>
        <taxon>Metazoa</taxon>
        <taxon>Chordata</taxon>
        <taxon>Craniata</taxon>
        <taxon>Vertebrata</taxon>
        <taxon>Cyclostomata</taxon>
        <taxon>Hyperoartia</taxon>
        <taxon>Petromyzontiformes</taxon>
        <taxon>Petromyzontidae</taxon>
        <taxon>Petromyzon</taxon>
    </lineage>
</organism>
<evidence type="ECO:0000256" key="3">
    <source>
        <dbReference type="ARBA" id="ARBA00025777"/>
    </source>
</evidence>
<dbReference type="PROSITE" id="PS51450">
    <property type="entry name" value="LRR"/>
    <property type="match status" value="1"/>
</dbReference>
<evidence type="ECO:0000256" key="2">
    <source>
        <dbReference type="ARBA" id="ARBA00022737"/>
    </source>
</evidence>
<reference evidence="5" key="2">
    <citation type="submission" date="2025-09" db="UniProtKB">
        <authorList>
            <consortium name="Ensembl"/>
        </authorList>
    </citation>
    <scope>IDENTIFICATION</scope>
</reference>
<accession>S4RRF4</accession>
<dbReference type="Gene3D" id="3.80.10.10">
    <property type="entry name" value="Ribonuclease Inhibitor"/>
    <property type="match status" value="1"/>
</dbReference>
<dbReference type="Ensembl" id="ENSPMAT00000007825.1">
    <property type="protein sequence ID" value="ENSPMAP00000007790.1"/>
    <property type="gene ID" value="ENSPMAG00000007079.1"/>
</dbReference>
<dbReference type="InterPro" id="IPR045081">
    <property type="entry name" value="AN32"/>
</dbReference>
<dbReference type="GO" id="GO:0042981">
    <property type="term" value="P:regulation of apoptotic process"/>
    <property type="evidence" value="ECO:0007669"/>
    <property type="project" value="TreeGrafter"/>
</dbReference>
<dbReference type="Pfam" id="PF14580">
    <property type="entry name" value="LRR_9"/>
    <property type="match status" value="1"/>
</dbReference>
<reference evidence="5" key="1">
    <citation type="submission" date="2025-08" db="UniProtKB">
        <authorList>
            <consortium name="Ensembl"/>
        </authorList>
    </citation>
    <scope>IDENTIFICATION</scope>
</reference>